<accession>A0ABR0E3P9</accession>
<protein>
    <submittedName>
        <fullName evidence="2">Uncharacterized protein</fullName>
    </submittedName>
</protein>
<feature type="region of interest" description="Disordered" evidence="1">
    <location>
        <begin position="63"/>
        <end position="104"/>
    </location>
</feature>
<name>A0ABR0E3P9_ZASCE</name>
<dbReference type="EMBL" id="JAXOVC010000011">
    <property type="protein sequence ID" value="KAK4496059.1"/>
    <property type="molecule type" value="Genomic_DNA"/>
</dbReference>
<evidence type="ECO:0000313" key="2">
    <source>
        <dbReference type="EMBL" id="KAK4496059.1"/>
    </source>
</evidence>
<reference evidence="2 3" key="1">
    <citation type="journal article" date="2023" name="G3 (Bethesda)">
        <title>A chromosome-level genome assembly of Zasmidium syzygii isolated from banana leaves.</title>
        <authorList>
            <person name="van Westerhoven A.C."/>
            <person name="Mehrabi R."/>
            <person name="Talebi R."/>
            <person name="Steentjes M.B.F."/>
            <person name="Corcolon B."/>
            <person name="Chong P.A."/>
            <person name="Kema G.H.J."/>
            <person name="Seidl M.F."/>
        </authorList>
    </citation>
    <scope>NUCLEOTIDE SEQUENCE [LARGE SCALE GENOMIC DNA]</scope>
    <source>
        <strain evidence="2 3">P124</strain>
    </source>
</reference>
<evidence type="ECO:0000256" key="1">
    <source>
        <dbReference type="SAM" id="MobiDB-lite"/>
    </source>
</evidence>
<proteinExistence type="predicted"/>
<feature type="compositionally biased region" description="Polar residues" evidence="1">
    <location>
        <begin position="1"/>
        <end position="13"/>
    </location>
</feature>
<dbReference type="Proteomes" id="UP001305779">
    <property type="component" value="Unassembled WGS sequence"/>
</dbReference>
<feature type="compositionally biased region" description="Low complexity" evidence="1">
    <location>
        <begin position="73"/>
        <end position="104"/>
    </location>
</feature>
<gene>
    <name evidence="2" type="ORF">PRZ48_013328</name>
</gene>
<organism evidence="2 3">
    <name type="scientific">Zasmidium cellare</name>
    <name type="common">Wine cellar mold</name>
    <name type="synonym">Racodium cellare</name>
    <dbReference type="NCBI Taxonomy" id="395010"/>
    <lineage>
        <taxon>Eukaryota</taxon>
        <taxon>Fungi</taxon>
        <taxon>Dikarya</taxon>
        <taxon>Ascomycota</taxon>
        <taxon>Pezizomycotina</taxon>
        <taxon>Dothideomycetes</taxon>
        <taxon>Dothideomycetidae</taxon>
        <taxon>Mycosphaerellales</taxon>
        <taxon>Mycosphaerellaceae</taxon>
        <taxon>Zasmidium</taxon>
    </lineage>
</organism>
<feature type="region of interest" description="Disordered" evidence="1">
    <location>
        <begin position="1"/>
        <end position="44"/>
    </location>
</feature>
<keyword evidence="3" id="KW-1185">Reference proteome</keyword>
<evidence type="ECO:0000313" key="3">
    <source>
        <dbReference type="Proteomes" id="UP001305779"/>
    </source>
</evidence>
<feature type="compositionally biased region" description="Low complexity" evidence="1">
    <location>
        <begin position="30"/>
        <end position="44"/>
    </location>
</feature>
<comment type="caution">
    <text evidence="2">The sequence shown here is derived from an EMBL/GenBank/DDBJ whole genome shotgun (WGS) entry which is preliminary data.</text>
</comment>
<sequence>MSTSALFDPPSTSTRRKGPSSLRSLKAKASRSNSKPSNSSKDSLFSDFLGIKARHTPIEITDIEDSPTLNFPSSASIASGSTETITASSSSSSSSTTSTATKASSISLTDHDLFGIKLKPTPDPQALQVQNAVELGEQTYQVPEPIDKQFYRDLTFMEDQELVQKYGLVKLDSSSEIGAAEGEEDKRDEDK</sequence>